<reference evidence="1 2" key="1">
    <citation type="journal article" date="2019" name="Nat. Ecol. Evol.">
        <title>Megaphylogeny resolves global patterns of mushroom evolution.</title>
        <authorList>
            <person name="Varga T."/>
            <person name="Krizsan K."/>
            <person name="Foldi C."/>
            <person name="Dima B."/>
            <person name="Sanchez-Garcia M."/>
            <person name="Sanchez-Ramirez S."/>
            <person name="Szollosi G.J."/>
            <person name="Szarkandi J.G."/>
            <person name="Papp V."/>
            <person name="Albert L."/>
            <person name="Andreopoulos W."/>
            <person name="Angelini C."/>
            <person name="Antonin V."/>
            <person name="Barry K.W."/>
            <person name="Bougher N.L."/>
            <person name="Buchanan P."/>
            <person name="Buyck B."/>
            <person name="Bense V."/>
            <person name="Catcheside P."/>
            <person name="Chovatia M."/>
            <person name="Cooper J."/>
            <person name="Damon W."/>
            <person name="Desjardin D."/>
            <person name="Finy P."/>
            <person name="Geml J."/>
            <person name="Haridas S."/>
            <person name="Hughes K."/>
            <person name="Justo A."/>
            <person name="Karasinski D."/>
            <person name="Kautmanova I."/>
            <person name="Kiss B."/>
            <person name="Kocsube S."/>
            <person name="Kotiranta H."/>
            <person name="LaButti K.M."/>
            <person name="Lechner B.E."/>
            <person name="Liimatainen K."/>
            <person name="Lipzen A."/>
            <person name="Lukacs Z."/>
            <person name="Mihaltcheva S."/>
            <person name="Morgado L.N."/>
            <person name="Niskanen T."/>
            <person name="Noordeloos M.E."/>
            <person name="Ohm R.A."/>
            <person name="Ortiz-Santana B."/>
            <person name="Ovrebo C."/>
            <person name="Racz N."/>
            <person name="Riley R."/>
            <person name="Savchenko A."/>
            <person name="Shiryaev A."/>
            <person name="Soop K."/>
            <person name="Spirin V."/>
            <person name="Szebenyi C."/>
            <person name="Tomsovsky M."/>
            <person name="Tulloss R.E."/>
            <person name="Uehling J."/>
            <person name="Grigoriev I.V."/>
            <person name="Vagvolgyi C."/>
            <person name="Papp T."/>
            <person name="Martin F.M."/>
            <person name="Miettinen O."/>
            <person name="Hibbett D.S."/>
            <person name="Nagy L.G."/>
        </authorList>
    </citation>
    <scope>NUCLEOTIDE SEQUENCE [LARGE SCALE GENOMIC DNA]</scope>
    <source>
        <strain evidence="1 2">NL-1719</strain>
    </source>
</reference>
<accession>A0ACD3AVV2</accession>
<name>A0ACD3AVV2_9AGAR</name>
<sequence length="817" mass="91465">MPGDLDASFVLVGSDASARTQPPSPVKPVRQPVKASGSIEFTPTLRDIPRVHPSLDDQYSPGSARSYAHDWSNVSTGGGIRIHGRHFVDEYGRVCGLRGVNLSGACKTPANHDDNTFPENPESVTFVGRPFPLDQAHEHFSRLRRWGLTFIRFLVTWEAIEHAGPGIYDKEYLAYVRELLSLLPRYGMTAFISVHQDVWSRYSGGSGAPAWTLDAVGLDIDALEETGAAWLGGMKGGGHVPDEVGLWPTGYHKLAASTMATCFWGGDMFAPKLLVDDQHGEKVPIQHFLQNCFLKSYEQLARAVGDLPGVCGFQMMNEPHPGYIRLQSLHSFDYNINLHLGPIPSAFQSFQLGAGHPTEVPVWTRSFPMPTKSTRREVLNKNGRKAWKENGPTGGKCLWEVHGVWGWDLKKDEGVVLRETYFRKHPVTGDEISWYEDCYFPLLKKWSDMVRSIVPKGKAEFVEAIPNEFCPTSWTKEHRLPNMVYAPHWYDLKALFERAFGEVTVNVQALARGTFLPKTLYWGQQGARDNYSLQIRNIVEGGYRSLGETPVVIGEIGIPMDMNRGEAFKSENFVFQSRMMDALMTALERSLVCFTLWNYNPHNSDSGGDHWNGENFSWFSGRRALPPSLLYYDQMAISLDNGGRILRSVVRPYAAKTAGIPLRFEYEPNTGSIVYEWSNPEEGTLAAELGDVDSNVTISKPPLNGHPKLLSRETEIFLPSLIALSREIIVKGLGPEDSYHYDEYRQTLFVVSKDTKPGKVHKMEVSLNPPLSHLFEINTFWSDHESKLMSALLMGGALVIFAFIVFLSPNPPGVRPL</sequence>
<dbReference type="Proteomes" id="UP000308600">
    <property type="component" value="Unassembled WGS sequence"/>
</dbReference>
<keyword evidence="1" id="KW-0378">Hydrolase</keyword>
<organism evidence="1 2">
    <name type="scientific">Pluteus cervinus</name>
    <dbReference type="NCBI Taxonomy" id="181527"/>
    <lineage>
        <taxon>Eukaryota</taxon>
        <taxon>Fungi</taxon>
        <taxon>Dikarya</taxon>
        <taxon>Basidiomycota</taxon>
        <taxon>Agaricomycotina</taxon>
        <taxon>Agaricomycetes</taxon>
        <taxon>Agaricomycetidae</taxon>
        <taxon>Agaricales</taxon>
        <taxon>Pluteineae</taxon>
        <taxon>Pluteaceae</taxon>
        <taxon>Pluteus</taxon>
    </lineage>
</organism>
<gene>
    <name evidence="1" type="ORF">BDN72DRAFT_839891</name>
</gene>
<dbReference type="EMBL" id="ML208323">
    <property type="protein sequence ID" value="TFK69843.1"/>
    <property type="molecule type" value="Genomic_DNA"/>
</dbReference>
<protein>
    <submittedName>
        <fullName evidence="1">Glycoside hydrolase</fullName>
    </submittedName>
</protein>
<proteinExistence type="predicted"/>
<evidence type="ECO:0000313" key="1">
    <source>
        <dbReference type="EMBL" id="TFK69843.1"/>
    </source>
</evidence>
<keyword evidence="2" id="KW-1185">Reference proteome</keyword>
<evidence type="ECO:0000313" key="2">
    <source>
        <dbReference type="Proteomes" id="UP000308600"/>
    </source>
</evidence>